<keyword evidence="2" id="KW-1185">Reference proteome</keyword>
<dbReference type="AlphaFoldDB" id="A0A392S263"/>
<comment type="caution">
    <text evidence="1">The sequence shown here is derived from an EMBL/GenBank/DDBJ whole genome shotgun (WGS) entry which is preliminary data.</text>
</comment>
<feature type="non-terminal residue" evidence="1">
    <location>
        <position position="27"/>
    </location>
</feature>
<evidence type="ECO:0000313" key="1">
    <source>
        <dbReference type="EMBL" id="MCI41946.1"/>
    </source>
</evidence>
<accession>A0A392S263</accession>
<dbReference type="Proteomes" id="UP000265520">
    <property type="component" value="Unassembled WGS sequence"/>
</dbReference>
<protein>
    <submittedName>
        <fullName evidence="1">Uncharacterized protein</fullName>
    </submittedName>
</protein>
<evidence type="ECO:0000313" key="2">
    <source>
        <dbReference type="Proteomes" id="UP000265520"/>
    </source>
</evidence>
<reference evidence="1 2" key="1">
    <citation type="journal article" date="2018" name="Front. Plant Sci.">
        <title>Red Clover (Trifolium pratense) and Zigzag Clover (T. medium) - A Picture of Genomic Similarities and Differences.</title>
        <authorList>
            <person name="Dluhosova J."/>
            <person name="Istvanek J."/>
            <person name="Nedelnik J."/>
            <person name="Repkova J."/>
        </authorList>
    </citation>
    <scope>NUCLEOTIDE SEQUENCE [LARGE SCALE GENOMIC DNA]</scope>
    <source>
        <strain evidence="2">cv. 10/8</strain>
        <tissue evidence="1">Leaf</tissue>
    </source>
</reference>
<dbReference type="EMBL" id="LXQA010298219">
    <property type="protein sequence ID" value="MCI41946.1"/>
    <property type="molecule type" value="Genomic_DNA"/>
</dbReference>
<sequence length="27" mass="2834">MALRITFVPNSGDSESVVLDGFGSFST</sequence>
<proteinExistence type="predicted"/>
<organism evidence="1 2">
    <name type="scientific">Trifolium medium</name>
    <dbReference type="NCBI Taxonomy" id="97028"/>
    <lineage>
        <taxon>Eukaryota</taxon>
        <taxon>Viridiplantae</taxon>
        <taxon>Streptophyta</taxon>
        <taxon>Embryophyta</taxon>
        <taxon>Tracheophyta</taxon>
        <taxon>Spermatophyta</taxon>
        <taxon>Magnoliopsida</taxon>
        <taxon>eudicotyledons</taxon>
        <taxon>Gunneridae</taxon>
        <taxon>Pentapetalae</taxon>
        <taxon>rosids</taxon>
        <taxon>fabids</taxon>
        <taxon>Fabales</taxon>
        <taxon>Fabaceae</taxon>
        <taxon>Papilionoideae</taxon>
        <taxon>50 kb inversion clade</taxon>
        <taxon>NPAAA clade</taxon>
        <taxon>Hologalegina</taxon>
        <taxon>IRL clade</taxon>
        <taxon>Trifolieae</taxon>
        <taxon>Trifolium</taxon>
    </lineage>
</organism>
<name>A0A392S263_9FABA</name>